<dbReference type="Proteomes" id="UP000245638">
    <property type="component" value="Unassembled WGS sequence"/>
</dbReference>
<gene>
    <name evidence="1" type="ORF">DDW13_06650</name>
</gene>
<protein>
    <submittedName>
        <fullName evidence="1">Uncharacterized protein</fullName>
    </submittedName>
</protein>
<organism evidence="1 2">
    <name type="scientific">Acidianus hospitalis</name>
    <dbReference type="NCBI Taxonomy" id="563177"/>
    <lineage>
        <taxon>Archaea</taxon>
        <taxon>Thermoproteota</taxon>
        <taxon>Thermoprotei</taxon>
        <taxon>Sulfolobales</taxon>
        <taxon>Sulfolobaceae</taxon>
        <taxon>Acidianus</taxon>
    </lineage>
</organism>
<evidence type="ECO:0000313" key="1">
    <source>
        <dbReference type="EMBL" id="PVU74642.1"/>
    </source>
</evidence>
<sequence>MLKGNDTKISGFINNGTLVGNITTMSFSQISISQLFNLEYLGGYMSGNILKAEEIQLNSVIVDSSISSSEISYLNASTQLIPSLFFFSPTYTYNVSVNELNGKAVVNGASGSITTNENTGIVFNQNTNLLFNTGLSVQVFNGVIDSTLYFNAPKEYIQLGGAFSYDILSINPGQIVNNNRVYNYFSIFLHFL</sequence>
<evidence type="ECO:0000313" key="2">
    <source>
        <dbReference type="Proteomes" id="UP000245638"/>
    </source>
</evidence>
<dbReference type="EMBL" id="QEFD01000193">
    <property type="protein sequence ID" value="PVU74642.1"/>
    <property type="molecule type" value="Genomic_DNA"/>
</dbReference>
<dbReference type="AlphaFoldDB" id="A0A2T9X3K2"/>
<proteinExistence type="predicted"/>
<accession>A0A2T9X3K2</accession>
<name>A0A2T9X3K2_9CREN</name>
<reference evidence="1 2" key="1">
    <citation type="journal article" date="2015" name="Appl. Environ. Microbiol.">
        <title>Nanoarchaeota, Their Sulfolobales Host, and Nanoarchaeota Virus Distribution across Yellowstone National Park Hot Springs.</title>
        <authorList>
            <person name="Munson-McGee J.H."/>
            <person name="Field E.K."/>
            <person name="Bateson M."/>
            <person name="Rooney C."/>
            <person name="Stepanauskas R."/>
            <person name="Young M.J."/>
        </authorList>
    </citation>
    <scope>NUCLEOTIDE SEQUENCE [LARGE SCALE GENOMIC DNA]</scope>
    <source>
        <strain evidence="1">SCGC AC-742_N10</strain>
    </source>
</reference>
<comment type="caution">
    <text evidence="1">The sequence shown here is derived from an EMBL/GenBank/DDBJ whole genome shotgun (WGS) entry which is preliminary data.</text>
</comment>